<evidence type="ECO:0000313" key="5">
    <source>
        <dbReference type="Proteomes" id="UP000470384"/>
    </source>
</evidence>
<dbReference type="GeneID" id="300654660"/>
<dbReference type="GO" id="GO:0030428">
    <property type="term" value="C:cell septum"/>
    <property type="evidence" value="ECO:0007669"/>
    <property type="project" value="TreeGrafter"/>
</dbReference>
<dbReference type="PANTHER" id="PTHR38687">
    <property type="entry name" value="CELL DIVISION PROTEIN DEDD-RELATED"/>
    <property type="match status" value="1"/>
</dbReference>
<dbReference type="Proteomes" id="UP000470384">
    <property type="component" value="Unassembled WGS sequence"/>
</dbReference>
<reference evidence="4 5" key="1">
    <citation type="journal article" date="2016" name="Int. J. Syst. Evol. Microbiol.">
        <title>Pyruvatibacter mobilis gen. nov., sp. nov., a marine bacterium from the culture broth of Picochlorum sp. 122.</title>
        <authorList>
            <person name="Wang G."/>
            <person name="Tang M."/>
            <person name="Wu H."/>
            <person name="Dai S."/>
            <person name="Li T."/>
            <person name="Chen C."/>
            <person name="He H."/>
            <person name="Fan J."/>
            <person name="Xiang W."/>
            <person name="Li X."/>
        </authorList>
    </citation>
    <scope>NUCLEOTIDE SEQUENCE [LARGE SCALE GENOMIC DNA]</scope>
    <source>
        <strain evidence="4 5">GYP-11</strain>
    </source>
</reference>
<dbReference type="EMBL" id="WXYQ01000006">
    <property type="protein sequence ID" value="NBG95951.1"/>
    <property type="molecule type" value="Genomic_DNA"/>
</dbReference>
<dbReference type="Pfam" id="PF05036">
    <property type="entry name" value="SPOR"/>
    <property type="match status" value="1"/>
</dbReference>
<protein>
    <recommendedName>
        <fullName evidence="3">SPOR domain-containing protein</fullName>
    </recommendedName>
</protein>
<dbReference type="GO" id="GO:0042834">
    <property type="term" value="F:peptidoglycan binding"/>
    <property type="evidence" value="ECO:0007669"/>
    <property type="project" value="InterPro"/>
</dbReference>
<evidence type="ECO:0000256" key="1">
    <source>
        <dbReference type="SAM" id="MobiDB-lite"/>
    </source>
</evidence>
<keyword evidence="2" id="KW-0812">Transmembrane</keyword>
<keyword evidence="2" id="KW-1133">Transmembrane helix</keyword>
<name>A0A845QD38_9HYPH</name>
<gene>
    <name evidence="4" type="ORF">GTQ45_09430</name>
</gene>
<organism evidence="4 5">
    <name type="scientific">Pyruvatibacter mobilis</name>
    <dbReference type="NCBI Taxonomy" id="1712261"/>
    <lineage>
        <taxon>Bacteria</taxon>
        <taxon>Pseudomonadati</taxon>
        <taxon>Pseudomonadota</taxon>
        <taxon>Alphaproteobacteria</taxon>
        <taxon>Hyphomicrobiales</taxon>
        <taxon>Parvibaculaceae</taxon>
        <taxon>Pyruvatibacter</taxon>
    </lineage>
</organism>
<feature type="compositionally biased region" description="Polar residues" evidence="1">
    <location>
        <begin position="138"/>
        <end position="147"/>
    </location>
</feature>
<proteinExistence type="predicted"/>
<dbReference type="PANTHER" id="PTHR38687:SF1">
    <property type="entry name" value="CELL DIVISION PROTEIN DEDD"/>
    <property type="match status" value="1"/>
</dbReference>
<dbReference type="GO" id="GO:0032506">
    <property type="term" value="P:cytokinetic process"/>
    <property type="evidence" value="ECO:0007669"/>
    <property type="project" value="TreeGrafter"/>
</dbReference>
<dbReference type="InterPro" id="IPR052521">
    <property type="entry name" value="Cell_div_SPOR-domain"/>
</dbReference>
<evidence type="ECO:0000313" key="4">
    <source>
        <dbReference type="EMBL" id="NBG95951.1"/>
    </source>
</evidence>
<feature type="compositionally biased region" description="Low complexity" evidence="1">
    <location>
        <begin position="157"/>
        <end position="176"/>
    </location>
</feature>
<feature type="domain" description="SPOR" evidence="3">
    <location>
        <begin position="197"/>
        <end position="282"/>
    </location>
</feature>
<keyword evidence="5" id="KW-1185">Reference proteome</keyword>
<feature type="region of interest" description="Disordered" evidence="1">
    <location>
        <begin position="109"/>
        <end position="199"/>
    </location>
</feature>
<evidence type="ECO:0000259" key="3">
    <source>
        <dbReference type="PROSITE" id="PS51724"/>
    </source>
</evidence>
<sequence>MSNMDRDDDRYANSAFDPVMVDEMDTYDATDEDDEPAGRGWLMLIVVVAVLAALAGVVYFAYQQGREEGIRTAPPIVRADEGPEKVAPQDPGGMDIPHQDKEIFERITGDASGSDADGGVERLLPPPEEPAQLPATSAGDTGATQPTGNGGTENLLAGTPPKTEAPAAAPVQVTPAPAAPAPVAPRPAPAAPATAAPAASGDWVVQIGAFRDTARANTEWAGLQRKHPSILGSQPADIQRADLGSKGIWYRLRAAGYGSKDAANAACGQLKAAGTDCLVRKR</sequence>
<dbReference type="InterPro" id="IPR007730">
    <property type="entry name" value="SPOR-like_dom"/>
</dbReference>
<keyword evidence="2" id="KW-0472">Membrane</keyword>
<evidence type="ECO:0000256" key="2">
    <source>
        <dbReference type="SAM" id="Phobius"/>
    </source>
</evidence>
<dbReference type="RefSeq" id="WP_160587819.1">
    <property type="nucleotide sequence ID" value="NZ_BMHN01000001.1"/>
</dbReference>
<dbReference type="InterPro" id="IPR036680">
    <property type="entry name" value="SPOR-like_sf"/>
</dbReference>
<feature type="compositionally biased region" description="Pro residues" evidence="1">
    <location>
        <begin position="177"/>
        <end position="190"/>
    </location>
</feature>
<dbReference type="AlphaFoldDB" id="A0A845QD38"/>
<accession>A0A845QD38</accession>
<comment type="caution">
    <text evidence="4">The sequence shown here is derived from an EMBL/GenBank/DDBJ whole genome shotgun (WGS) entry which is preliminary data.</text>
</comment>
<dbReference type="OrthoDB" id="7338235at2"/>
<dbReference type="SUPFAM" id="SSF110997">
    <property type="entry name" value="Sporulation related repeat"/>
    <property type="match status" value="1"/>
</dbReference>
<dbReference type="PROSITE" id="PS51724">
    <property type="entry name" value="SPOR"/>
    <property type="match status" value="1"/>
</dbReference>
<feature type="transmembrane region" description="Helical" evidence="2">
    <location>
        <begin position="41"/>
        <end position="62"/>
    </location>
</feature>
<dbReference type="Gene3D" id="3.30.70.1070">
    <property type="entry name" value="Sporulation related repeat"/>
    <property type="match status" value="1"/>
</dbReference>
<dbReference type="GO" id="GO:0032153">
    <property type="term" value="C:cell division site"/>
    <property type="evidence" value="ECO:0007669"/>
    <property type="project" value="TreeGrafter"/>
</dbReference>